<evidence type="ECO:0000256" key="1">
    <source>
        <dbReference type="SAM" id="MobiDB-lite"/>
    </source>
</evidence>
<dbReference type="EMBL" id="GBRH01200471">
    <property type="protein sequence ID" value="JAD97424.1"/>
    <property type="molecule type" value="Transcribed_RNA"/>
</dbReference>
<protein>
    <submittedName>
        <fullName evidence="2">Uncharacterized protein</fullName>
    </submittedName>
</protein>
<accession>A0A0A9E9F2</accession>
<reference evidence="2" key="1">
    <citation type="submission" date="2014-09" db="EMBL/GenBank/DDBJ databases">
        <authorList>
            <person name="Magalhaes I.L.F."/>
            <person name="Oliveira U."/>
            <person name="Santos F.R."/>
            <person name="Vidigal T.H.D.A."/>
            <person name="Brescovit A.D."/>
            <person name="Santos A.J."/>
        </authorList>
    </citation>
    <scope>NUCLEOTIDE SEQUENCE</scope>
    <source>
        <tissue evidence="2">Shoot tissue taken approximately 20 cm above the soil surface</tissue>
    </source>
</reference>
<dbReference type="AlphaFoldDB" id="A0A0A9E9F2"/>
<proteinExistence type="predicted"/>
<organism evidence="2">
    <name type="scientific">Arundo donax</name>
    <name type="common">Giant reed</name>
    <name type="synonym">Donax arundinaceus</name>
    <dbReference type="NCBI Taxonomy" id="35708"/>
    <lineage>
        <taxon>Eukaryota</taxon>
        <taxon>Viridiplantae</taxon>
        <taxon>Streptophyta</taxon>
        <taxon>Embryophyta</taxon>
        <taxon>Tracheophyta</taxon>
        <taxon>Spermatophyta</taxon>
        <taxon>Magnoliopsida</taxon>
        <taxon>Liliopsida</taxon>
        <taxon>Poales</taxon>
        <taxon>Poaceae</taxon>
        <taxon>PACMAD clade</taxon>
        <taxon>Arundinoideae</taxon>
        <taxon>Arundineae</taxon>
        <taxon>Arundo</taxon>
    </lineage>
</organism>
<name>A0A0A9E9F2_ARUDO</name>
<evidence type="ECO:0000313" key="2">
    <source>
        <dbReference type="EMBL" id="JAD97424.1"/>
    </source>
</evidence>
<reference evidence="2" key="2">
    <citation type="journal article" date="2015" name="Data Brief">
        <title>Shoot transcriptome of the giant reed, Arundo donax.</title>
        <authorList>
            <person name="Barrero R.A."/>
            <person name="Guerrero F.D."/>
            <person name="Moolhuijzen P."/>
            <person name="Goolsby J.A."/>
            <person name="Tidwell J."/>
            <person name="Bellgard S.E."/>
            <person name="Bellgard M.I."/>
        </authorList>
    </citation>
    <scope>NUCLEOTIDE SEQUENCE</scope>
    <source>
        <tissue evidence="2">Shoot tissue taken approximately 20 cm above the soil surface</tissue>
    </source>
</reference>
<feature type="region of interest" description="Disordered" evidence="1">
    <location>
        <begin position="1"/>
        <end position="21"/>
    </location>
</feature>
<sequence>MASSLSHLNPFGVDSHQLDNK</sequence>